<protein>
    <recommendedName>
        <fullName evidence="3">Ice-binding protein C-terminal domain-containing protein</fullName>
    </recommendedName>
</protein>
<sequence>MQYDPRHLAATRTTPQVSATWQSIRMFSVALCLVCLNLSNTFADWKDDIGYTQLWSMVGSSLPNGNGVPISIVEAGSGTPSKYFPDTTNDDFQADDDPLTSSVNFIDGSGMQSNGISNHATNSVSRPFIGNTSSVAPGANEVTVYEANHYLSSILRATGGAAPVSQPYRVQNFSWIGSYENDSHDTSALRRFDFVIERDNITAMVGLNNGITSMPRLFAQSYNSIAVGRSDGQHSTGLTDFSNYGPGRSKPDIVAPRGTTSASTATMSSVATFLHSAVAGTDAAKSETMKAILMAGAIKDSPHFTSTWTHTPTQPLDDIFGAGEVNAYNSYLITQGGRFTGDAEVPTPVASHGWDYQTITGGSGNELEYLFSVPVGSTATELSILLDWNIDIPSGFNSQTLANFSLDLKDSSGQSIQTSNSAVDNVEHLYLTNLGPGEYTLSVASNMTHDFGLAWRTSTLFDFASADFDDDGDVDGRDFLTWQRGYGKLLGAAHSEGDADGDGDVDADDIMVFHAQYGSPPELASALIFAVPEPSTLVLVTGGLFAFLLRRRR</sequence>
<dbReference type="NCBIfam" id="TIGR02595">
    <property type="entry name" value="PEP_CTERM"/>
    <property type="match status" value="1"/>
</dbReference>
<dbReference type="Gene3D" id="2.60.120.380">
    <property type="match status" value="1"/>
</dbReference>
<dbReference type="OrthoDB" id="5564595at2"/>
<dbReference type="Proteomes" id="UP000323917">
    <property type="component" value="Chromosome"/>
</dbReference>
<evidence type="ECO:0000256" key="1">
    <source>
        <dbReference type="SAM" id="MobiDB-lite"/>
    </source>
</evidence>
<dbReference type="AlphaFoldDB" id="A0A5B9Q748"/>
<dbReference type="Gene3D" id="3.40.50.200">
    <property type="entry name" value="Peptidase S8/S53 domain"/>
    <property type="match status" value="1"/>
</dbReference>
<dbReference type="InterPro" id="IPR018247">
    <property type="entry name" value="EF_Hand_1_Ca_BS"/>
</dbReference>
<dbReference type="GO" id="GO:0006508">
    <property type="term" value="P:proteolysis"/>
    <property type="evidence" value="ECO:0007669"/>
    <property type="project" value="InterPro"/>
</dbReference>
<name>A0A5B9Q748_9BACT</name>
<feature type="domain" description="Ice-binding protein C-terminal" evidence="3">
    <location>
        <begin position="530"/>
        <end position="552"/>
    </location>
</feature>
<evidence type="ECO:0000313" key="4">
    <source>
        <dbReference type="EMBL" id="QEG33540.1"/>
    </source>
</evidence>
<dbReference type="RefSeq" id="WP_148072291.1">
    <property type="nucleotide sequence ID" value="NZ_CP042913.1"/>
</dbReference>
<dbReference type="PROSITE" id="PS00018">
    <property type="entry name" value="EF_HAND_1"/>
    <property type="match status" value="2"/>
</dbReference>
<keyword evidence="2" id="KW-0472">Membrane</keyword>
<dbReference type="Pfam" id="PF07589">
    <property type="entry name" value="PEP-CTERM"/>
    <property type="match status" value="1"/>
</dbReference>
<evidence type="ECO:0000256" key="2">
    <source>
        <dbReference type="SAM" id="Phobius"/>
    </source>
</evidence>
<organism evidence="4 5">
    <name type="scientific">Bythopirellula goksoeyrii</name>
    <dbReference type="NCBI Taxonomy" id="1400387"/>
    <lineage>
        <taxon>Bacteria</taxon>
        <taxon>Pseudomonadati</taxon>
        <taxon>Planctomycetota</taxon>
        <taxon>Planctomycetia</taxon>
        <taxon>Pirellulales</taxon>
        <taxon>Lacipirellulaceae</taxon>
        <taxon>Bythopirellula</taxon>
    </lineage>
</organism>
<proteinExistence type="predicted"/>
<feature type="transmembrane region" description="Helical" evidence="2">
    <location>
        <begin position="526"/>
        <end position="549"/>
    </location>
</feature>
<keyword evidence="2" id="KW-1133">Transmembrane helix</keyword>
<keyword evidence="2" id="KW-0812">Transmembrane</keyword>
<feature type="region of interest" description="Disordered" evidence="1">
    <location>
        <begin position="236"/>
        <end position="260"/>
    </location>
</feature>
<dbReference type="EMBL" id="CP042913">
    <property type="protein sequence ID" value="QEG33540.1"/>
    <property type="molecule type" value="Genomic_DNA"/>
</dbReference>
<dbReference type="GO" id="GO:0004252">
    <property type="term" value="F:serine-type endopeptidase activity"/>
    <property type="evidence" value="ECO:0007669"/>
    <property type="project" value="InterPro"/>
</dbReference>
<dbReference type="InterPro" id="IPR036852">
    <property type="entry name" value="Peptidase_S8/S53_dom_sf"/>
</dbReference>
<dbReference type="SUPFAM" id="SSF52743">
    <property type="entry name" value="Subtilisin-like"/>
    <property type="match status" value="1"/>
</dbReference>
<gene>
    <name evidence="4" type="ORF">Pr1d_08040</name>
</gene>
<accession>A0A5B9Q748</accession>
<evidence type="ECO:0000313" key="5">
    <source>
        <dbReference type="Proteomes" id="UP000323917"/>
    </source>
</evidence>
<reference evidence="4 5" key="1">
    <citation type="submission" date="2019-08" db="EMBL/GenBank/DDBJ databases">
        <title>Deep-cultivation of Planctomycetes and their phenomic and genomic characterization uncovers novel biology.</title>
        <authorList>
            <person name="Wiegand S."/>
            <person name="Jogler M."/>
            <person name="Boedeker C."/>
            <person name="Pinto D."/>
            <person name="Vollmers J."/>
            <person name="Rivas-Marin E."/>
            <person name="Kohn T."/>
            <person name="Peeters S.H."/>
            <person name="Heuer A."/>
            <person name="Rast P."/>
            <person name="Oberbeckmann S."/>
            <person name="Bunk B."/>
            <person name="Jeske O."/>
            <person name="Meyerdierks A."/>
            <person name="Storesund J.E."/>
            <person name="Kallscheuer N."/>
            <person name="Luecker S."/>
            <person name="Lage O.M."/>
            <person name="Pohl T."/>
            <person name="Merkel B.J."/>
            <person name="Hornburger P."/>
            <person name="Mueller R.-W."/>
            <person name="Bruemmer F."/>
            <person name="Labrenz M."/>
            <person name="Spormann A.M."/>
            <person name="Op den Camp H."/>
            <person name="Overmann J."/>
            <person name="Amann R."/>
            <person name="Jetten M.S.M."/>
            <person name="Mascher T."/>
            <person name="Medema M.H."/>
            <person name="Devos D.P."/>
            <person name="Kaster A.-K."/>
            <person name="Ovreas L."/>
            <person name="Rohde M."/>
            <person name="Galperin M.Y."/>
            <person name="Jogler C."/>
        </authorList>
    </citation>
    <scope>NUCLEOTIDE SEQUENCE [LARGE SCALE GENOMIC DNA]</scope>
    <source>
        <strain evidence="4 5">Pr1d</strain>
    </source>
</reference>
<dbReference type="InterPro" id="IPR013424">
    <property type="entry name" value="Ice-binding_C"/>
</dbReference>
<dbReference type="KEGG" id="bgok:Pr1d_08040"/>
<evidence type="ECO:0000259" key="3">
    <source>
        <dbReference type="Pfam" id="PF07589"/>
    </source>
</evidence>
<keyword evidence="5" id="KW-1185">Reference proteome</keyword>